<dbReference type="PANTHER" id="PTHR10417:SF15">
    <property type="entry name" value="STERILE ALPHA MOTIF DOMAIN-CONTAINING 11"/>
    <property type="match status" value="1"/>
</dbReference>
<dbReference type="InterPro" id="IPR010919">
    <property type="entry name" value="SAND-like_dom_sf"/>
</dbReference>
<dbReference type="AlphaFoldDB" id="A0AAV4H6T7"/>
<feature type="region of interest" description="Disordered" evidence="4">
    <location>
        <begin position="1"/>
        <end position="26"/>
    </location>
</feature>
<dbReference type="InterPro" id="IPR000770">
    <property type="entry name" value="SAND_dom"/>
</dbReference>
<dbReference type="SUPFAM" id="SSF63763">
    <property type="entry name" value="SAND domain-like"/>
    <property type="match status" value="1"/>
</dbReference>
<name>A0AAV4H6T7_9GAST</name>
<dbReference type="Proteomes" id="UP000762676">
    <property type="component" value="Unassembled WGS sequence"/>
</dbReference>
<feature type="domain" description="SAND" evidence="5">
    <location>
        <begin position="329"/>
        <end position="400"/>
    </location>
</feature>
<evidence type="ECO:0000256" key="4">
    <source>
        <dbReference type="SAM" id="MobiDB-lite"/>
    </source>
</evidence>
<keyword evidence="3" id="KW-0539">Nucleus</keyword>
<keyword evidence="7" id="KW-1185">Reference proteome</keyword>
<organism evidence="6 7">
    <name type="scientific">Elysia marginata</name>
    <dbReference type="NCBI Taxonomy" id="1093978"/>
    <lineage>
        <taxon>Eukaryota</taxon>
        <taxon>Metazoa</taxon>
        <taxon>Spiralia</taxon>
        <taxon>Lophotrochozoa</taxon>
        <taxon>Mollusca</taxon>
        <taxon>Gastropoda</taxon>
        <taxon>Heterobranchia</taxon>
        <taxon>Euthyneura</taxon>
        <taxon>Panpulmonata</taxon>
        <taxon>Sacoglossa</taxon>
        <taxon>Placobranchoidea</taxon>
        <taxon>Plakobranchidae</taxon>
        <taxon>Elysia</taxon>
    </lineage>
</organism>
<evidence type="ECO:0000313" key="6">
    <source>
        <dbReference type="EMBL" id="GFR93484.1"/>
    </source>
</evidence>
<evidence type="ECO:0000259" key="5">
    <source>
        <dbReference type="PROSITE" id="PS50864"/>
    </source>
</evidence>
<evidence type="ECO:0000256" key="3">
    <source>
        <dbReference type="ARBA" id="ARBA00023242"/>
    </source>
</evidence>
<evidence type="ECO:0000256" key="1">
    <source>
        <dbReference type="ARBA" id="ARBA00023015"/>
    </source>
</evidence>
<keyword evidence="2" id="KW-0804">Transcription</keyword>
<dbReference type="Gene3D" id="3.10.390.10">
    <property type="entry name" value="SAND domain-like"/>
    <property type="match status" value="1"/>
</dbReference>
<dbReference type="SMART" id="SM00258">
    <property type="entry name" value="SAND"/>
    <property type="match status" value="1"/>
</dbReference>
<accession>A0AAV4H6T7</accession>
<keyword evidence="1" id="KW-0805">Transcription regulation</keyword>
<feature type="region of interest" description="Disordered" evidence="4">
    <location>
        <begin position="218"/>
        <end position="319"/>
    </location>
</feature>
<gene>
    <name evidence="6" type="ORF">ElyMa_002644800</name>
</gene>
<reference evidence="6 7" key="1">
    <citation type="journal article" date="2021" name="Elife">
        <title>Chloroplast acquisition without the gene transfer in kleptoplastic sea slugs, Plakobranchus ocellatus.</title>
        <authorList>
            <person name="Maeda T."/>
            <person name="Takahashi S."/>
            <person name="Yoshida T."/>
            <person name="Shimamura S."/>
            <person name="Takaki Y."/>
            <person name="Nagai Y."/>
            <person name="Toyoda A."/>
            <person name="Suzuki Y."/>
            <person name="Arimoto A."/>
            <person name="Ishii H."/>
            <person name="Satoh N."/>
            <person name="Nishiyama T."/>
            <person name="Hasebe M."/>
            <person name="Maruyama T."/>
            <person name="Minagawa J."/>
            <person name="Obokata J."/>
            <person name="Shigenobu S."/>
        </authorList>
    </citation>
    <scope>NUCLEOTIDE SEQUENCE [LARGE SCALE GENOMIC DNA]</scope>
</reference>
<proteinExistence type="predicted"/>
<feature type="compositionally biased region" description="Low complexity" evidence="4">
    <location>
        <begin position="243"/>
        <end position="312"/>
    </location>
</feature>
<dbReference type="EMBL" id="BMAT01005456">
    <property type="protein sequence ID" value="GFR93484.1"/>
    <property type="molecule type" value="Genomic_DNA"/>
</dbReference>
<protein>
    <submittedName>
        <fullName evidence="6">Sterile alpha motif domain-containing 11</fullName>
    </submittedName>
</protein>
<evidence type="ECO:0000313" key="7">
    <source>
        <dbReference type="Proteomes" id="UP000762676"/>
    </source>
</evidence>
<evidence type="ECO:0000256" key="2">
    <source>
        <dbReference type="ARBA" id="ARBA00023163"/>
    </source>
</evidence>
<dbReference type="PANTHER" id="PTHR10417">
    <property type="entry name" value="GLUCOCORTICOID MODULATORY ELEMENT-BINDING PROTEIN"/>
    <property type="match status" value="1"/>
</dbReference>
<dbReference type="Pfam" id="PF01342">
    <property type="entry name" value="SAND"/>
    <property type="match status" value="1"/>
</dbReference>
<comment type="caution">
    <text evidence="6">The sequence shown here is derived from an EMBL/GenBank/DDBJ whole genome shotgun (WGS) entry which is preliminary data.</text>
</comment>
<dbReference type="PROSITE" id="PS50864">
    <property type="entry name" value="SAND"/>
    <property type="match status" value="1"/>
</dbReference>
<feature type="compositionally biased region" description="Low complexity" evidence="4">
    <location>
        <begin position="218"/>
        <end position="235"/>
    </location>
</feature>
<dbReference type="GO" id="GO:0046872">
    <property type="term" value="F:metal ion binding"/>
    <property type="evidence" value="ECO:0007669"/>
    <property type="project" value="UniProtKB-KW"/>
</dbReference>
<sequence>MSVPRPTGDSAQRDQPQPQQPPQATALGTTLHIPSSHAFIPLQQFSFTPTETLGLRNPSDDNNNKPVSVVTGHQAQLPVVSVVTAVPGLCPPALSVHSMQQAVVGGATTIIPTVMAPMTVHAAAAAAAGLPTPTTTMTMTNTLNIGNHLSVAAAAASTAAQQQYQALGNTAAGLNLMTTPNLNNPTAAALNLANPAAVASAINNLNSSILANTANAAATHNSNNTSPSNHSSPSTPADNKATSKNSSSSNNSSNSNSSSNSSPASNNNAKPSINNGTNNSTTSSKSGNSSKNTSSSSSSSSSSQQGTTGSSTDTPDDLVKPVFKDGELVLEVECGQNKGILYLSKLCQGSKGPCISFQTSWLTPNEFQFVSGRETAKDWKRSIRHHGKSLKLLLAKGILNVHPTMCDCDGCRQGATLSASVLARLARPARVSQGPSKDRRAVRQSALFREPKHLSALPGGLLLALQTLG</sequence>
<dbReference type="GO" id="GO:0003677">
    <property type="term" value="F:DNA binding"/>
    <property type="evidence" value="ECO:0007669"/>
    <property type="project" value="UniProtKB-KW"/>
</dbReference>